<organism evidence="2 3">
    <name type="scientific">Hohenbuehelia grisea</name>
    <dbReference type="NCBI Taxonomy" id="104357"/>
    <lineage>
        <taxon>Eukaryota</taxon>
        <taxon>Fungi</taxon>
        <taxon>Dikarya</taxon>
        <taxon>Basidiomycota</taxon>
        <taxon>Agaricomycotina</taxon>
        <taxon>Agaricomycetes</taxon>
        <taxon>Agaricomycetidae</taxon>
        <taxon>Agaricales</taxon>
        <taxon>Pleurotineae</taxon>
        <taxon>Pleurotaceae</taxon>
        <taxon>Hohenbuehelia</taxon>
    </lineage>
</organism>
<gene>
    <name evidence="2" type="ORF">HGRIS_010499</name>
</gene>
<sequence>MRKCYFLHSTKELETKQLQRLILCRLLVVFDAGFGNFSEYSQRRLRLSGLRVQLLQMFIKCVQRSPFVERARYTFQMDNYELSNGIRGESYHSEAYHPDSPVSDMRSTSPLIHGHVKLEQSAQLLTHEPHPQEVMISPQESAVNPSTRTGNASGNSRSYQPVSGRETETNLDLIYLRSYMPKLYYTSSPAGNLCDPKFTASSLMETNNQRQTDSWCYQGPMPNPAWNTLDAHGDSDGSQQSTDVSSTPGSPEGIQTSDGLDKLVTDGVQDFLWCYEWNERQKAVNHLLDSIQMLYPLSNQADALHQRQFIYRSTQNPHLTLQFKWYWKHSLDFSPATWRHFLKKHTHYFKNLTCRHDLYSLSLHKFQY</sequence>
<feature type="region of interest" description="Disordered" evidence="1">
    <location>
        <begin position="226"/>
        <end position="259"/>
    </location>
</feature>
<proteinExistence type="predicted"/>
<reference evidence="3" key="1">
    <citation type="submission" date="2024-06" db="EMBL/GenBank/DDBJ databases">
        <title>Multi-omics analyses provide insights into the biosynthesis of the anticancer antibiotic pleurotin in Hohenbuehelia grisea.</title>
        <authorList>
            <person name="Weaver J.A."/>
            <person name="Alberti F."/>
        </authorList>
    </citation>
    <scope>NUCLEOTIDE SEQUENCE [LARGE SCALE GENOMIC DNA]</scope>
    <source>
        <strain evidence="3">T-177</strain>
    </source>
</reference>
<evidence type="ECO:0000313" key="2">
    <source>
        <dbReference type="EMBL" id="KAL0947863.1"/>
    </source>
</evidence>
<evidence type="ECO:0000313" key="3">
    <source>
        <dbReference type="Proteomes" id="UP001556367"/>
    </source>
</evidence>
<accession>A0ABR3IX77</accession>
<comment type="caution">
    <text evidence="2">The sequence shown here is derived from an EMBL/GenBank/DDBJ whole genome shotgun (WGS) entry which is preliminary data.</text>
</comment>
<feature type="compositionally biased region" description="Polar residues" evidence="1">
    <location>
        <begin position="138"/>
        <end position="161"/>
    </location>
</feature>
<feature type="region of interest" description="Disordered" evidence="1">
    <location>
        <begin position="136"/>
        <end position="166"/>
    </location>
</feature>
<feature type="compositionally biased region" description="Polar residues" evidence="1">
    <location>
        <begin position="236"/>
        <end position="258"/>
    </location>
</feature>
<keyword evidence="3" id="KW-1185">Reference proteome</keyword>
<dbReference type="Proteomes" id="UP001556367">
    <property type="component" value="Unassembled WGS sequence"/>
</dbReference>
<protein>
    <submittedName>
        <fullName evidence="2">Uncharacterized protein</fullName>
    </submittedName>
</protein>
<evidence type="ECO:0000256" key="1">
    <source>
        <dbReference type="SAM" id="MobiDB-lite"/>
    </source>
</evidence>
<name>A0ABR3IX77_9AGAR</name>
<dbReference type="EMBL" id="JASNQZ010000014">
    <property type="protein sequence ID" value="KAL0947863.1"/>
    <property type="molecule type" value="Genomic_DNA"/>
</dbReference>